<keyword evidence="1" id="KW-0812">Transmembrane</keyword>
<evidence type="ECO:0000256" key="1">
    <source>
        <dbReference type="SAM" id="Phobius"/>
    </source>
</evidence>
<name>A0A1F8EFA9_9BACT</name>
<dbReference type="Proteomes" id="UP000177117">
    <property type="component" value="Unassembled WGS sequence"/>
</dbReference>
<gene>
    <name evidence="2" type="ORF">A2650_04180</name>
</gene>
<accession>A0A1F8EFA9</accession>
<keyword evidence="1" id="KW-0472">Membrane</keyword>
<feature type="transmembrane region" description="Helical" evidence="1">
    <location>
        <begin position="101"/>
        <end position="118"/>
    </location>
</feature>
<sequence>MAEQSLQLDILSESDTRRRNLVRPATPKEELLTELRRVKLSNLSSSQSARLADRQRSFCNNFLRLCYSRFGLSDSQISRFKDEHIIEMDNLLIGRARRIAYLRYLIYLVPIFGQIFLFEHIEHILKREPPLVGSDSWNYYVSRSFLKKNLGQDYLPMDELRATLKQKQAAIVSV</sequence>
<evidence type="ECO:0000313" key="3">
    <source>
        <dbReference type="Proteomes" id="UP000177117"/>
    </source>
</evidence>
<comment type="caution">
    <text evidence="2">The sequence shown here is derived from an EMBL/GenBank/DDBJ whole genome shotgun (WGS) entry which is preliminary data.</text>
</comment>
<keyword evidence="1" id="KW-1133">Transmembrane helix</keyword>
<proteinExistence type="predicted"/>
<reference evidence="2 3" key="1">
    <citation type="journal article" date="2016" name="Nat. Commun.">
        <title>Thousands of microbial genomes shed light on interconnected biogeochemical processes in an aquifer system.</title>
        <authorList>
            <person name="Anantharaman K."/>
            <person name="Brown C.T."/>
            <person name="Hug L.A."/>
            <person name="Sharon I."/>
            <person name="Castelle C.J."/>
            <person name="Probst A.J."/>
            <person name="Thomas B.C."/>
            <person name="Singh A."/>
            <person name="Wilkins M.J."/>
            <person name="Karaoz U."/>
            <person name="Brodie E.L."/>
            <person name="Williams K.H."/>
            <person name="Hubbard S.S."/>
            <person name="Banfield J.F."/>
        </authorList>
    </citation>
    <scope>NUCLEOTIDE SEQUENCE [LARGE SCALE GENOMIC DNA]</scope>
</reference>
<organism evidence="2 3">
    <name type="scientific">Candidatus Yanofskybacteria bacterium RIFCSPHIGHO2_01_FULL_41_53</name>
    <dbReference type="NCBI Taxonomy" id="1802663"/>
    <lineage>
        <taxon>Bacteria</taxon>
        <taxon>Candidatus Yanofskyibacteriota</taxon>
    </lineage>
</organism>
<protein>
    <submittedName>
        <fullName evidence="2">Uncharacterized protein</fullName>
    </submittedName>
</protein>
<dbReference type="AlphaFoldDB" id="A0A1F8EFA9"/>
<dbReference type="EMBL" id="MGJD01000042">
    <property type="protein sequence ID" value="OGM99536.1"/>
    <property type="molecule type" value="Genomic_DNA"/>
</dbReference>
<evidence type="ECO:0000313" key="2">
    <source>
        <dbReference type="EMBL" id="OGM99536.1"/>
    </source>
</evidence>